<dbReference type="Gene3D" id="1.20.140.150">
    <property type="match status" value="1"/>
</dbReference>
<dbReference type="Proteomes" id="UP001186944">
    <property type="component" value="Unassembled WGS sequence"/>
</dbReference>
<evidence type="ECO:0000256" key="1">
    <source>
        <dbReference type="SAM" id="Phobius"/>
    </source>
</evidence>
<gene>
    <name evidence="2" type="ORF">FSP39_021924</name>
</gene>
<evidence type="ECO:0000313" key="2">
    <source>
        <dbReference type="EMBL" id="KAK3091695.1"/>
    </source>
</evidence>
<feature type="transmembrane region" description="Helical" evidence="1">
    <location>
        <begin position="117"/>
        <end position="141"/>
    </location>
</feature>
<comment type="caution">
    <text evidence="2">The sequence shown here is derived from an EMBL/GenBank/DDBJ whole genome shotgun (WGS) entry which is preliminary data.</text>
</comment>
<keyword evidence="1" id="KW-1133">Transmembrane helix</keyword>
<feature type="transmembrane region" description="Helical" evidence="1">
    <location>
        <begin position="7"/>
        <end position="31"/>
    </location>
</feature>
<proteinExistence type="predicted"/>
<feature type="transmembrane region" description="Helical" evidence="1">
    <location>
        <begin position="87"/>
        <end position="105"/>
    </location>
</feature>
<dbReference type="EMBL" id="VSWD01000010">
    <property type="protein sequence ID" value="KAK3091695.1"/>
    <property type="molecule type" value="Genomic_DNA"/>
</dbReference>
<sequence>MTCCGGTAAVLGTLGFVAILIGVVTPGWFVLDMNAKKMVESAAKSNSFGLSDSMSGIGSSYSDNDVLDQMSDVDSTFSSWIQIQAEGAGAVILSFIGMILCYIPLCSARKNNKGPAIAAFFLLGASGLIISVLIGQFASAISEMQQASSMLGTLGMSNAFDTGFPYSLLIAGAGAGCVFLGALAAIISVCQMRNDQTGQVLGTNQIIGGVTLSNIVPGIQNVNQGYTILEEPAVMVQK</sequence>
<feature type="transmembrane region" description="Helical" evidence="1">
    <location>
        <begin position="164"/>
        <end position="187"/>
    </location>
</feature>
<organism evidence="2 3">
    <name type="scientific">Pinctada imbricata</name>
    <name type="common">Atlantic pearl-oyster</name>
    <name type="synonym">Pinctada martensii</name>
    <dbReference type="NCBI Taxonomy" id="66713"/>
    <lineage>
        <taxon>Eukaryota</taxon>
        <taxon>Metazoa</taxon>
        <taxon>Spiralia</taxon>
        <taxon>Lophotrochozoa</taxon>
        <taxon>Mollusca</taxon>
        <taxon>Bivalvia</taxon>
        <taxon>Autobranchia</taxon>
        <taxon>Pteriomorphia</taxon>
        <taxon>Pterioida</taxon>
        <taxon>Pterioidea</taxon>
        <taxon>Pteriidae</taxon>
        <taxon>Pinctada</taxon>
    </lineage>
</organism>
<dbReference type="AlphaFoldDB" id="A0AA88Y0Z6"/>
<keyword evidence="1" id="KW-0472">Membrane</keyword>
<name>A0AA88Y0Z6_PINIB</name>
<keyword evidence="1" id="KW-0812">Transmembrane</keyword>
<accession>A0AA88Y0Z6</accession>
<keyword evidence="3" id="KW-1185">Reference proteome</keyword>
<reference evidence="2" key="1">
    <citation type="submission" date="2019-08" db="EMBL/GenBank/DDBJ databases">
        <title>The improved chromosome-level genome for the pearl oyster Pinctada fucata martensii using PacBio sequencing and Hi-C.</title>
        <authorList>
            <person name="Zheng Z."/>
        </authorList>
    </citation>
    <scope>NUCLEOTIDE SEQUENCE</scope>
    <source>
        <strain evidence="2">ZZ-2019</strain>
        <tissue evidence="2">Adductor muscle</tissue>
    </source>
</reference>
<evidence type="ECO:0000313" key="3">
    <source>
        <dbReference type="Proteomes" id="UP001186944"/>
    </source>
</evidence>
<protein>
    <submittedName>
        <fullName evidence="2">Uncharacterized protein</fullName>
    </submittedName>
</protein>